<proteinExistence type="predicted"/>
<dbReference type="PANTHER" id="PTHR47331:SF1">
    <property type="entry name" value="GAG-LIKE PROTEIN"/>
    <property type="match status" value="1"/>
</dbReference>
<feature type="region of interest" description="Disordered" evidence="1">
    <location>
        <begin position="104"/>
        <end position="128"/>
    </location>
</feature>
<accession>A0ABM0MS55</accession>
<gene>
    <name evidence="4" type="primary">LOC102808814</name>
</gene>
<keyword evidence="3" id="KW-1185">Reference proteome</keyword>
<dbReference type="InterPro" id="IPR012337">
    <property type="entry name" value="RNaseH-like_sf"/>
</dbReference>
<dbReference type="InterPro" id="IPR001584">
    <property type="entry name" value="Integrase_cat-core"/>
</dbReference>
<organism evidence="3 4">
    <name type="scientific">Saccoglossus kowalevskii</name>
    <name type="common">Acorn worm</name>
    <dbReference type="NCBI Taxonomy" id="10224"/>
    <lineage>
        <taxon>Eukaryota</taxon>
        <taxon>Metazoa</taxon>
        <taxon>Hemichordata</taxon>
        <taxon>Enteropneusta</taxon>
        <taxon>Harrimaniidae</taxon>
        <taxon>Saccoglossus</taxon>
    </lineage>
</organism>
<evidence type="ECO:0000313" key="4">
    <source>
        <dbReference type="RefSeq" id="XP_006822846.1"/>
    </source>
</evidence>
<reference evidence="4" key="1">
    <citation type="submission" date="2025-08" db="UniProtKB">
        <authorList>
            <consortium name="RefSeq"/>
        </authorList>
    </citation>
    <scope>IDENTIFICATION</scope>
    <source>
        <tissue evidence="4">Testes</tissue>
    </source>
</reference>
<dbReference type="SUPFAM" id="SSF53098">
    <property type="entry name" value="Ribonuclease H-like"/>
    <property type="match status" value="1"/>
</dbReference>
<feature type="domain" description="Integrase catalytic" evidence="2">
    <location>
        <begin position="1"/>
        <end position="114"/>
    </location>
</feature>
<protein>
    <submittedName>
        <fullName evidence="4">Uncharacterized protein LOC102808814</fullName>
    </submittedName>
</protein>
<dbReference type="Gene3D" id="3.30.420.10">
    <property type="entry name" value="Ribonuclease H-like superfamily/Ribonuclease H"/>
    <property type="match status" value="1"/>
</dbReference>
<name>A0ABM0MS55_SACKO</name>
<dbReference type="GeneID" id="102808814"/>
<evidence type="ECO:0000313" key="3">
    <source>
        <dbReference type="Proteomes" id="UP000694865"/>
    </source>
</evidence>
<dbReference type="RefSeq" id="XP_006822846.1">
    <property type="nucleotide sequence ID" value="XM_006822783.1"/>
</dbReference>
<dbReference type="Proteomes" id="UP000694865">
    <property type="component" value="Unplaced"/>
</dbReference>
<dbReference type="PROSITE" id="PS50994">
    <property type="entry name" value="INTEGRASE"/>
    <property type="match status" value="1"/>
</dbReference>
<dbReference type="InterPro" id="IPR036397">
    <property type="entry name" value="RNaseH_sf"/>
</dbReference>
<sequence>MVSDNAFTYLSAADELRLLFDSPEIKTYLTNKSVTWKFIPKRAPRFGGFWEQLIGITKNAIKKVLGRSYIMFDELRTLLTEVENVLNDRPLTYVSSDVEDNAPLSPSHLLHGRPLTSLPHGEDGPLNT</sequence>
<evidence type="ECO:0000256" key="1">
    <source>
        <dbReference type="SAM" id="MobiDB-lite"/>
    </source>
</evidence>
<dbReference type="PANTHER" id="PTHR47331">
    <property type="entry name" value="PHD-TYPE DOMAIN-CONTAINING PROTEIN"/>
    <property type="match status" value="1"/>
</dbReference>
<evidence type="ECO:0000259" key="2">
    <source>
        <dbReference type="PROSITE" id="PS50994"/>
    </source>
</evidence>